<reference evidence="10" key="1">
    <citation type="submission" date="2023-06" db="EMBL/GenBank/DDBJ databases">
        <title>Survivors Of The Sea: Transcriptome response of Skeletonema marinoi to long-term dormancy.</title>
        <authorList>
            <person name="Pinder M.I.M."/>
            <person name="Kourtchenko O."/>
            <person name="Robertson E.K."/>
            <person name="Larsson T."/>
            <person name="Maumus F."/>
            <person name="Osuna-Cruz C.M."/>
            <person name="Vancaester E."/>
            <person name="Stenow R."/>
            <person name="Vandepoele K."/>
            <person name="Ploug H."/>
            <person name="Bruchert V."/>
            <person name="Godhe A."/>
            <person name="Topel M."/>
        </authorList>
    </citation>
    <scope>NUCLEOTIDE SEQUENCE</scope>
    <source>
        <strain evidence="10">R05AC</strain>
    </source>
</reference>
<evidence type="ECO:0000313" key="10">
    <source>
        <dbReference type="EMBL" id="KAK1735137.1"/>
    </source>
</evidence>
<feature type="compositionally biased region" description="Polar residues" evidence="8">
    <location>
        <begin position="261"/>
        <end position="271"/>
    </location>
</feature>
<gene>
    <name evidence="10" type="ORF">QTG54_014203</name>
</gene>
<keyword evidence="4" id="KW-0547">Nucleotide-binding</keyword>
<keyword evidence="3 10" id="KW-0808">Transferase</keyword>
<keyword evidence="10" id="KW-0396">Initiation factor</keyword>
<keyword evidence="10" id="KW-0648">Protein biosynthesis</keyword>
<dbReference type="GO" id="GO:0005634">
    <property type="term" value="C:nucleus"/>
    <property type="evidence" value="ECO:0007669"/>
    <property type="project" value="TreeGrafter"/>
</dbReference>
<dbReference type="EMBL" id="JATAAI010000035">
    <property type="protein sequence ID" value="KAK1735137.1"/>
    <property type="molecule type" value="Genomic_DNA"/>
</dbReference>
<dbReference type="GO" id="GO:0005524">
    <property type="term" value="F:ATP binding"/>
    <property type="evidence" value="ECO:0007669"/>
    <property type="project" value="UniProtKB-KW"/>
</dbReference>
<evidence type="ECO:0000256" key="2">
    <source>
        <dbReference type="ARBA" id="ARBA00022527"/>
    </source>
</evidence>
<dbReference type="Gene3D" id="3.30.200.20">
    <property type="entry name" value="Phosphorylase Kinase, domain 1"/>
    <property type="match status" value="1"/>
</dbReference>
<evidence type="ECO:0000256" key="3">
    <source>
        <dbReference type="ARBA" id="ARBA00022679"/>
    </source>
</evidence>
<feature type="domain" description="Protein kinase" evidence="9">
    <location>
        <begin position="349"/>
        <end position="802"/>
    </location>
</feature>
<proteinExistence type="predicted"/>
<feature type="compositionally biased region" description="Polar residues" evidence="8">
    <location>
        <begin position="309"/>
        <end position="320"/>
    </location>
</feature>
<dbReference type="PANTHER" id="PTHR11042">
    <property type="entry name" value="EUKARYOTIC TRANSLATION INITIATION FACTOR 2-ALPHA KINASE EIF2-ALPHA KINASE -RELATED"/>
    <property type="match status" value="1"/>
</dbReference>
<evidence type="ECO:0000256" key="1">
    <source>
        <dbReference type="ARBA" id="ARBA00012513"/>
    </source>
</evidence>
<feature type="region of interest" description="Disordered" evidence="8">
    <location>
        <begin position="173"/>
        <end position="224"/>
    </location>
</feature>
<dbReference type="InterPro" id="IPR000719">
    <property type="entry name" value="Prot_kinase_dom"/>
</dbReference>
<feature type="compositionally biased region" description="Low complexity" evidence="8">
    <location>
        <begin position="43"/>
        <end position="53"/>
    </location>
</feature>
<feature type="compositionally biased region" description="Low complexity" evidence="8">
    <location>
        <begin position="10"/>
        <end position="22"/>
    </location>
</feature>
<dbReference type="SUPFAM" id="SSF56112">
    <property type="entry name" value="Protein kinase-like (PK-like)"/>
    <property type="match status" value="1"/>
</dbReference>
<dbReference type="PROSITE" id="PS50011">
    <property type="entry name" value="PROTEIN_KINASE_DOM"/>
    <property type="match status" value="1"/>
</dbReference>
<feature type="region of interest" description="Disordered" evidence="8">
    <location>
        <begin position="127"/>
        <end position="151"/>
    </location>
</feature>
<dbReference type="AlphaFoldDB" id="A0AAD8XWS8"/>
<dbReference type="InterPro" id="IPR011009">
    <property type="entry name" value="Kinase-like_dom_sf"/>
</dbReference>
<feature type="region of interest" description="Disordered" evidence="8">
    <location>
        <begin position="295"/>
        <end position="332"/>
    </location>
</feature>
<feature type="region of interest" description="Disordered" evidence="8">
    <location>
        <begin position="426"/>
        <end position="458"/>
    </location>
</feature>
<feature type="region of interest" description="Disordered" evidence="8">
    <location>
        <begin position="242"/>
        <end position="271"/>
    </location>
</feature>
<protein>
    <recommendedName>
        <fullName evidence="1">non-specific serine/threonine protein kinase</fullName>
        <ecNumber evidence="1">2.7.11.1</ecNumber>
    </recommendedName>
</protein>
<dbReference type="GO" id="GO:0003743">
    <property type="term" value="F:translation initiation factor activity"/>
    <property type="evidence" value="ECO:0007669"/>
    <property type="project" value="UniProtKB-KW"/>
</dbReference>
<evidence type="ECO:0000256" key="5">
    <source>
        <dbReference type="ARBA" id="ARBA00022777"/>
    </source>
</evidence>
<feature type="compositionally biased region" description="Low complexity" evidence="8">
    <location>
        <begin position="242"/>
        <end position="260"/>
    </location>
</feature>
<dbReference type="EC" id="2.7.11.1" evidence="1"/>
<dbReference type="InterPro" id="IPR050339">
    <property type="entry name" value="CC_SR_Kinase"/>
</dbReference>
<keyword evidence="5 10" id="KW-0418">Kinase</keyword>
<feature type="region of interest" description="Disordered" evidence="8">
    <location>
        <begin position="1"/>
        <end position="53"/>
    </location>
</feature>
<name>A0AAD8XWS8_9STRA</name>
<feature type="region of interest" description="Disordered" evidence="8">
    <location>
        <begin position="497"/>
        <end position="522"/>
    </location>
</feature>
<sequence length="879" mass="96534">MKSPLTNYESDSSSSSNDNNDAAPPPPRPSLPAELIKSPPSSPSATASTTAAAAAEHERQTLLLMLLAQVCSLHDATPRTFVVHVLALFERGILDSNSIRFLFDLGLVPRGYSEQFSGCFDDSTSGESEGGCDECNSNNNHDDESDNNVAQSAAAAVSAIVPYAANNPQQHLFMRHLPPPPPIHDSSNNSIKQQTAMATRQSQASAIRRHLAHQESIDSSSARSSVFGSANAGFIPGITSAAGGGASSTTSSFTANNNSNDNGWTRKNSSSATSKNTLLSVDESFHTPFYQTNNSEEQQSHDQFDDNNKNNNTVRHTQQLSTNNNTIPSTTSWSVENHPLSLSRYQREFHQLSLLATGSFGSVYHAIHKLEHKPYAVKRVTFSTTGYYANTLALVIREVRCLAQLDHKNCVRYYTSWLEPSWMTGGDQHTDDKIMGEDEDEPSDDDRIGGDGRTSRPKLLPHIERVVNEINNSTGEIPSMQRLESILYGDKDGNSDDGFEWDPVSSTQLQRHDELPSHRTATNQTSVYSYGSGVDDGDDDSDVSDWTQDMNGSNSSGFGFQRQGSLELVPADQHKANSAAAAPYKYQICLFIQMQLCHPTTLADWIKERNNNCTQFGAEERQVRARPAFEIFRQIVNGLAHVHSKGIIHRDLKPANIFASDDGTWMIGDFGLSKMMRDAQGGVDLDLHNNGIILPNGYSNGGEQHTAGVGTASYAAPEQITRKNYGPAVDIFSLGLILLELFSNFTSEHERAVAFHDCRYHGELAPWMARTYPDVSSLVLACTQKDWTQRPTASEILSASVFQEGLSGVEIYRAELKALNQELVKKDDLIQSQNDVIQSQNFELAEKDELIQQLMLRLENAGISSNCVVDEADSESSKH</sequence>
<evidence type="ECO:0000259" key="9">
    <source>
        <dbReference type="PROSITE" id="PS50011"/>
    </source>
</evidence>
<evidence type="ECO:0000256" key="4">
    <source>
        <dbReference type="ARBA" id="ARBA00022741"/>
    </source>
</evidence>
<evidence type="ECO:0000256" key="8">
    <source>
        <dbReference type="SAM" id="MobiDB-lite"/>
    </source>
</evidence>
<keyword evidence="2" id="KW-0723">Serine/threonine-protein kinase</keyword>
<evidence type="ECO:0000256" key="7">
    <source>
        <dbReference type="ARBA" id="ARBA00023193"/>
    </source>
</evidence>
<dbReference type="SMART" id="SM00220">
    <property type="entry name" value="S_TKc"/>
    <property type="match status" value="1"/>
</dbReference>
<dbReference type="GO" id="GO:0004694">
    <property type="term" value="F:eukaryotic translation initiation factor 2alpha kinase activity"/>
    <property type="evidence" value="ECO:0007669"/>
    <property type="project" value="TreeGrafter"/>
</dbReference>
<dbReference type="GO" id="GO:0005737">
    <property type="term" value="C:cytoplasm"/>
    <property type="evidence" value="ECO:0007669"/>
    <property type="project" value="TreeGrafter"/>
</dbReference>
<comment type="caution">
    <text evidence="10">The sequence shown here is derived from an EMBL/GenBank/DDBJ whole genome shotgun (WGS) entry which is preliminary data.</text>
</comment>
<dbReference type="Proteomes" id="UP001224775">
    <property type="component" value="Unassembled WGS sequence"/>
</dbReference>
<feature type="compositionally biased region" description="Basic and acidic residues" evidence="8">
    <location>
        <begin position="298"/>
        <end position="308"/>
    </location>
</feature>
<dbReference type="GO" id="GO:0017148">
    <property type="term" value="P:negative regulation of translation"/>
    <property type="evidence" value="ECO:0007669"/>
    <property type="project" value="UniProtKB-KW"/>
</dbReference>
<evidence type="ECO:0000313" key="11">
    <source>
        <dbReference type="Proteomes" id="UP001224775"/>
    </source>
</evidence>
<organism evidence="10 11">
    <name type="scientific">Skeletonema marinoi</name>
    <dbReference type="NCBI Taxonomy" id="267567"/>
    <lineage>
        <taxon>Eukaryota</taxon>
        <taxon>Sar</taxon>
        <taxon>Stramenopiles</taxon>
        <taxon>Ochrophyta</taxon>
        <taxon>Bacillariophyta</taxon>
        <taxon>Coscinodiscophyceae</taxon>
        <taxon>Thalassiosirophycidae</taxon>
        <taxon>Thalassiosirales</taxon>
        <taxon>Skeletonemataceae</taxon>
        <taxon>Skeletonema</taxon>
        <taxon>Skeletonema marinoi-dohrnii complex</taxon>
    </lineage>
</organism>
<dbReference type="Pfam" id="PF00069">
    <property type="entry name" value="Pkinase"/>
    <property type="match status" value="2"/>
</dbReference>
<dbReference type="PANTHER" id="PTHR11042:SF160">
    <property type="entry name" value="EUKARYOTIC TRANSLATION INITIATION FACTOR 2-ALPHA KINASE 1"/>
    <property type="match status" value="1"/>
</dbReference>
<keyword evidence="6" id="KW-0067">ATP-binding</keyword>
<feature type="compositionally biased region" description="Polar residues" evidence="8">
    <location>
        <begin position="185"/>
        <end position="205"/>
    </location>
</feature>
<keyword evidence="7" id="KW-0652">Protein synthesis inhibitor</keyword>
<evidence type="ECO:0000256" key="6">
    <source>
        <dbReference type="ARBA" id="ARBA00022840"/>
    </source>
</evidence>
<keyword evidence="11" id="KW-1185">Reference proteome</keyword>
<feature type="compositionally biased region" description="Basic and acidic residues" evidence="8">
    <location>
        <begin position="445"/>
        <end position="454"/>
    </location>
</feature>
<dbReference type="Gene3D" id="1.10.510.10">
    <property type="entry name" value="Transferase(Phosphotransferase) domain 1"/>
    <property type="match status" value="1"/>
</dbReference>
<accession>A0AAD8XWS8</accession>
<feature type="compositionally biased region" description="Low complexity" evidence="8">
    <location>
        <begin position="321"/>
        <end position="332"/>
    </location>
</feature>